<gene>
    <name evidence="15" type="ORF">BANT10_01879</name>
</gene>
<dbReference type="InterPro" id="IPR037117">
    <property type="entry name" value="Dihydroorotate_DH_ele_sf"/>
</dbReference>
<keyword evidence="5 12" id="KW-0479">Metal-binding</keyword>
<dbReference type="GO" id="GO:0050660">
    <property type="term" value="F:flavin adenine dinucleotide binding"/>
    <property type="evidence" value="ECO:0007669"/>
    <property type="project" value="InterPro"/>
</dbReference>
<dbReference type="InterPro" id="IPR012165">
    <property type="entry name" value="Cyt_c3_hydrogenase_gsu"/>
</dbReference>
<dbReference type="SUPFAM" id="SSF52343">
    <property type="entry name" value="Ferredoxin reductase-like, C-terminal NADP-linked domain"/>
    <property type="match status" value="1"/>
</dbReference>
<dbReference type="Pfam" id="PF10418">
    <property type="entry name" value="DHODB_Fe-S_bind"/>
    <property type="match status" value="1"/>
</dbReference>
<dbReference type="InterPro" id="IPR019480">
    <property type="entry name" value="Dihydroorotate_DH_Fe-S-bd"/>
</dbReference>
<evidence type="ECO:0000256" key="1">
    <source>
        <dbReference type="ARBA" id="ARBA00006422"/>
    </source>
</evidence>
<keyword evidence="6 11" id="KW-0274">FAD</keyword>
<dbReference type="InterPro" id="IPR039261">
    <property type="entry name" value="FNR_nucleotide-bd"/>
</dbReference>
<proteinExistence type="inferred from homology"/>
<evidence type="ECO:0000256" key="8">
    <source>
        <dbReference type="ARBA" id="ARBA00023004"/>
    </source>
</evidence>
<dbReference type="GO" id="GO:0051537">
    <property type="term" value="F:2 iron, 2 sulfur cluster binding"/>
    <property type="evidence" value="ECO:0007669"/>
    <property type="project" value="UniProtKB-KW"/>
</dbReference>
<keyword evidence="9 12" id="KW-0411">Iron-sulfur</keyword>
<feature type="binding site" evidence="12">
    <location>
        <position position="261"/>
    </location>
    <ligand>
        <name>[2Fe-2S] cluster</name>
        <dbReference type="ChEBI" id="CHEBI:190135"/>
    </ligand>
</feature>
<dbReference type="SUPFAM" id="SSF63380">
    <property type="entry name" value="Riboflavin synthase domain-like"/>
    <property type="match status" value="1"/>
</dbReference>
<dbReference type="GO" id="GO:0016491">
    <property type="term" value="F:oxidoreductase activity"/>
    <property type="evidence" value="ECO:0007669"/>
    <property type="project" value="InterPro"/>
</dbReference>
<dbReference type="GO" id="GO:0006221">
    <property type="term" value="P:pyrimidine nucleotide biosynthetic process"/>
    <property type="evidence" value="ECO:0007669"/>
    <property type="project" value="InterPro"/>
</dbReference>
<evidence type="ECO:0000256" key="9">
    <source>
        <dbReference type="ARBA" id="ARBA00023014"/>
    </source>
</evidence>
<keyword evidence="7" id="KW-0249">Electron transport</keyword>
<keyword evidence="4 12" id="KW-0001">2Fe-2S</keyword>
<feature type="region of interest" description="Disordered" evidence="13">
    <location>
        <begin position="1"/>
        <end position="20"/>
    </location>
</feature>
<feature type="domain" description="FAD-binding FR-type" evidence="14">
    <location>
        <begin position="37"/>
        <end position="139"/>
    </location>
</feature>
<dbReference type="InterPro" id="IPR017938">
    <property type="entry name" value="Riboflavin_synthase-like_b-brl"/>
</dbReference>
<evidence type="ECO:0000256" key="5">
    <source>
        <dbReference type="ARBA" id="ARBA00022723"/>
    </source>
</evidence>
<feature type="binding site" evidence="11">
    <location>
        <begin position="114"/>
        <end position="115"/>
    </location>
    <ligand>
        <name>FAD</name>
        <dbReference type="ChEBI" id="CHEBI:57692"/>
    </ligand>
</feature>
<feature type="binding site" evidence="12">
    <location>
        <position position="269"/>
    </location>
    <ligand>
        <name>[2Fe-2S] cluster</name>
        <dbReference type="ChEBI" id="CHEBI:190135"/>
    </ligand>
</feature>
<comment type="cofactor">
    <cofactor evidence="10">
        <name>[2Fe-2S] cluster</name>
        <dbReference type="ChEBI" id="CHEBI:190135"/>
    </cofactor>
</comment>
<evidence type="ECO:0000256" key="11">
    <source>
        <dbReference type="PIRSR" id="PIRSR006816-1"/>
    </source>
</evidence>
<dbReference type="Proteomes" id="UP000234342">
    <property type="component" value="Unassembled WGS sequence"/>
</dbReference>
<dbReference type="AlphaFoldDB" id="A0A2H1JD69"/>
<dbReference type="Gene3D" id="2.10.240.10">
    <property type="entry name" value="Dihydroorotate dehydrogenase, electron transfer subunit"/>
    <property type="match status" value="1"/>
</dbReference>
<dbReference type="Gene3D" id="2.40.30.10">
    <property type="entry name" value="Translation factors"/>
    <property type="match status" value="1"/>
</dbReference>
<dbReference type="PROSITE" id="PS51384">
    <property type="entry name" value="FAD_FR"/>
    <property type="match status" value="1"/>
</dbReference>
<keyword evidence="8 12" id="KW-0408">Iron</keyword>
<keyword evidence="2" id="KW-0813">Transport</keyword>
<organism evidence="15 16">
    <name type="scientific">Brevibacterium antiquum</name>
    <dbReference type="NCBI Taxonomy" id="234835"/>
    <lineage>
        <taxon>Bacteria</taxon>
        <taxon>Bacillati</taxon>
        <taxon>Actinomycetota</taxon>
        <taxon>Actinomycetes</taxon>
        <taxon>Micrococcales</taxon>
        <taxon>Brevibacteriaceae</taxon>
        <taxon>Brevibacterium</taxon>
    </lineage>
</organism>
<feature type="binding site" evidence="12">
    <location>
        <position position="266"/>
    </location>
    <ligand>
        <name>[2Fe-2S] cluster</name>
        <dbReference type="ChEBI" id="CHEBI:190135"/>
    </ligand>
</feature>
<dbReference type="PIRSF" id="PIRSF006816">
    <property type="entry name" value="Cyc3_hyd_g"/>
    <property type="match status" value="1"/>
</dbReference>
<evidence type="ECO:0000256" key="12">
    <source>
        <dbReference type="PIRSR" id="PIRSR006816-2"/>
    </source>
</evidence>
<evidence type="ECO:0000313" key="15">
    <source>
        <dbReference type="EMBL" id="SMX85363.1"/>
    </source>
</evidence>
<dbReference type="PANTHER" id="PTHR43513">
    <property type="entry name" value="DIHYDROOROTATE DEHYDROGENASE B (NAD(+)), ELECTRON TRANSFER SUBUNIT"/>
    <property type="match status" value="1"/>
</dbReference>
<reference evidence="16" key="1">
    <citation type="submission" date="2017-03" db="EMBL/GenBank/DDBJ databases">
        <authorList>
            <person name="Monnet C."/>
        </authorList>
    </citation>
    <scope>NUCLEOTIDE SEQUENCE [LARGE SCALE GENOMIC DNA]</scope>
    <source>
        <strain evidence="16">P10</strain>
    </source>
</reference>
<keyword evidence="16" id="KW-1185">Reference proteome</keyword>
<dbReference type="PANTHER" id="PTHR43513:SF3">
    <property type="entry name" value="DIHYDROOROTATE DEHYDROGENASE B (NAD(+)), ELECTRON TRANSFER SUBUNIT-RELATED"/>
    <property type="match status" value="1"/>
</dbReference>
<comment type="cofactor">
    <cofactor evidence="12">
        <name>[2Fe-2S] cluster</name>
        <dbReference type="ChEBI" id="CHEBI:190135"/>
    </cofactor>
    <text evidence="12">Binds 1 [2Fe-2S] cluster per subunit.</text>
</comment>
<dbReference type="EMBL" id="FXZE01000007">
    <property type="protein sequence ID" value="SMX85363.1"/>
    <property type="molecule type" value="Genomic_DNA"/>
</dbReference>
<dbReference type="InterPro" id="IPR017927">
    <property type="entry name" value="FAD-bd_FR_type"/>
</dbReference>
<feature type="binding site" evidence="12">
    <location>
        <position position="284"/>
    </location>
    <ligand>
        <name>[2Fe-2S] cluster</name>
        <dbReference type="ChEBI" id="CHEBI:190135"/>
    </ligand>
</feature>
<evidence type="ECO:0000256" key="10">
    <source>
        <dbReference type="ARBA" id="ARBA00034078"/>
    </source>
</evidence>
<comment type="cofactor">
    <cofactor evidence="11">
        <name>FAD</name>
        <dbReference type="ChEBI" id="CHEBI:57692"/>
    </cofactor>
    <text evidence="11">Binds 1 FAD per subunit.</text>
</comment>
<evidence type="ECO:0000256" key="6">
    <source>
        <dbReference type="ARBA" id="ARBA00022827"/>
    </source>
</evidence>
<dbReference type="RefSeq" id="WP_233429382.1">
    <property type="nucleotide sequence ID" value="NZ_FXZE01000007.1"/>
</dbReference>
<evidence type="ECO:0000259" key="14">
    <source>
        <dbReference type="PROSITE" id="PS51384"/>
    </source>
</evidence>
<dbReference type="GO" id="GO:0046872">
    <property type="term" value="F:metal ion binding"/>
    <property type="evidence" value="ECO:0007669"/>
    <property type="project" value="UniProtKB-KW"/>
</dbReference>
<evidence type="ECO:0000256" key="7">
    <source>
        <dbReference type="ARBA" id="ARBA00022982"/>
    </source>
</evidence>
<evidence type="ECO:0000256" key="2">
    <source>
        <dbReference type="ARBA" id="ARBA00022448"/>
    </source>
</evidence>
<sequence length="300" mass="31644">MTTMTPPAAPPGSAKETASVQKSWGLVGLQRASRPRIRSLDAEVVEHRPLTEHYRAMTVVAPEIASTALPGQFVMLTVARKNRTVPALPRPMAIYSVDVEAGTVEILYGVVGDGTRTLAGFDEGEQIHLIGPLGQSFDLGRGTRSALLLGRGIGTCSLTTVAQQYGDSIDITAVTSGRRQESLIGADFYRRHGARTVFEVTDADGTSSPESLHTALTLELDSAPPDVILTCGSNRLVTLSESLAARWNCAIQVSVEAHMACGIGYCHGCASGARSEGAESPLICNDGPVFAWEQLPGGNA</sequence>
<protein>
    <submittedName>
        <fullName evidence="15">Dihydroorotate dehydrogenase electron transfer subunit</fullName>
    </submittedName>
</protein>
<evidence type="ECO:0000256" key="13">
    <source>
        <dbReference type="SAM" id="MobiDB-lite"/>
    </source>
</evidence>
<name>A0A2H1JD69_9MICO</name>
<evidence type="ECO:0000256" key="4">
    <source>
        <dbReference type="ARBA" id="ARBA00022714"/>
    </source>
</evidence>
<evidence type="ECO:0000313" key="16">
    <source>
        <dbReference type="Proteomes" id="UP000234342"/>
    </source>
</evidence>
<comment type="similarity">
    <text evidence="1">Belongs to the PyrK family.</text>
</comment>
<evidence type="ECO:0000256" key="3">
    <source>
        <dbReference type="ARBA" id="ARBA00022630"/>
    </source>
</evidence>
<accession>A0A2H1JD69</accession>
<keyword evidence="3 11" id="KW-0285">Flavoprotein</keyword>
<dbReference type="InterPro" id="IPR050353">
    <property type="entry name" value="PyrK_electron_transfer"/>
</dbReference>